<sequence>MAQPQPSVKEDAGTALDDAAQRRILAETGDTLRRAEEGIGAVLTLTAESAGRERLIAALLRSPIAAGFGVARWPQSPLPPLGGRDDLEAVARTLLPLTGGNPAEAPRRVALAAERGGGELAGEAVRGLLDAPSLHPLWLGLDRTQRADFQVEGLAAAVLDLCYERPVLILVENAEWTRGLTHQLLDALAAAAEDARLCLLLTRSPAHSDDPGGWTAPVTARRIVLQEPDGGPNELADTGADDLSGPAFHAHALDSLRRERRSGRIEWMAHHAPLAGNWMLACACARHAGRRAEEGCRPADAARHYMDALNALDRLPDSRRNAQRRIDLWTALARTRVPLGHGNRSGDAAEAAETANALAVRLDDRLRTARALSLLAALNWAGGDLRAAQRTGMRALRIWRRTDSPGPRIQTLIRVGRGLTEQGRFRHADTVLRAAAQRVEADDARRLPGPTALAPVCVAAHRARCLAELGEPDEALRLAQAAAALAEESGHAASRALACLHLGWAALTSRRFDHAMAPLKQAVAITETIRLHACQPLALGALGYALVRAGSLADGASLLLGSREHARLLGIARHEPQILIWIAEAALLSGQPEDAVRNAREAAGRAGAAGQSGDEAWARLVLSRGLAATDDIAAAQRQLAAAVRIAAQRSMATLIIQCSTLREALAPE</sequence>
<dbReference type="AlphaFoldDB" id="A0A9W7KP83"/>
<protein>
    <recommendedName>
        <fullName evidence="3">Tetratricopeptide repeat protein</fullName>
    </recommendedName>
</protein>
<accession>A0A9W7KP83</accession>
<dbReference type="Gene3D" id="1.25.40.10">
    <property type="entry name" value="Tetratricopeptide repeat domain"/>
    <property type="match status" value="2"/>
</dbReference>
<keyword evidence="2" id="KW-1185">Reference proteome</keyword>
<dbReference type="OrthoDB" id="9785312at2"/>
<dbReference type="EMBL" id="QOKW01000049">
    <property type="protein sequence ID" value="KAA0675850.1"/>
    <property type="molecule type" value="Genomic_DNA"/>
</dbReference>
<evidence type="ECO:0000313" key="2">
    <source>
        <dbReference type="Proteomes" id="UP000480854"/>
    </source>
</evidence>
<comment type="caution">
    <text evidence="1">The sequence shown here is derived from an EMBL/GenBank/DDBJ whole genome shotgun (WGS) entry which is preliminary data.</text>
</comment>
<name>A0A9W7KP83_9PROT</name>
<reference evidence="1 2" key="1">
    <citation type="submission" date="2018-07" db="EMBL/GenBank/DDBJ databases">
        <title>Genome sequence of Azospirillum sp. ATCC 49961.</title>
        <authorList>
            <person name="Sant'Anna F.H."/>
            <person name="Baldani J.I."/>
            <person name="Zilli J.E."/>
            <person name="Reis V.M."/>
            <person name="Hartmann A."/>
            <person name="Cruz L."/>
            <person name="de Souza E.M."/>
            <person name="de Oliveira Pedrosa F."/>
            <person name="Passaglia L.M.P."/>
        </authorList>
    </citation>
    <scope>NUCLEOTIDE SEQUENCE [LARGE SCALE GENOMIC DNA]</scope>
    <source>
        <strain evidence="1 2">ATCC 49961</strain>
    </source>
</reference>
<proteinExistence type="predicted"/>
<dbReference type="RefSeq" id="WP_149472432.1">
    <property type="nucleotide sequence ID" value="NZ_QOKW01000049.1"/>
</dbReference>
<dbReference type="InterPro" id="IPR011990">
    <property type="entry name" value="TPR-like_helical_dom_sf"/>
</dbReference>
<gene>
    <name evidence="1" type="ORF">DS843_29660</name>
</gene>
<evidence type="ECO:0000313" key="1">
    <source>
        <dbReference type="EMBL" id="KAA0675850.1"/>
    </source>
</evidence>
<dbReference type="SUPFAM" id="SSF48452">
    <property type="entry name" value="TPR-like"/>
    <property type="match status" value="1"/>
</dbReference>
<evidence type="ECO:0008006" key="3">
    <source>
        <dbReference type="Google" id="ProtNLM"/>
    </source>
</evidence>
<dbReference type="Proteomes" id="UP000480854">
    <property type="component" value="Unassembled WGS sequence"/>
</dbReference>
<organism evidence="1 2">
    <name type="scientific">Roseomonas genomospecies 6</name>
    <dbReference type="NCBI Taxonomy" id="214106"/>
    <lineage>
        <taxon>Bacteria</taxon>
        <taxon>Pseudomonadati</taxon>
        <taxon>Pseudomonadota</taxon>
        <taxon>Alphaproteobacteria</taxon>
        <taxon>Acetobacterales</taxon>
        <taxon>Roseomonadaceae</taxon>
        <taxon>Roseomonas</taxon>
    </lineage>
</organism>